<dbReference type="Proteomes" id="UP000756132">
    <property type="component" value="Chromosome 4"/>
</dbReference>
<dbReference type="GeneID" id="71983861"/>
<keyword evidence="2" id="KW-1185">Reference proteome</keyword>
<organism evidence="1 2">
    <name type="scientific">Passalora fulva</name>
    <name type="common">Tomato leaf mold</name>
    <name type="synonym">Cladosporium fulvum</name>
    <dbReference type="NCBI Taxonomy" id="5499"/>
    <lineage>
        <taxon>Eukaryota</taxon>
        <taxon>Fungi</taxon>
        <taxon>Dikarya</taxon>
        <taxon>Ascomycota</taxon>
        <taxon>Pezizomycotina</taxon>
        <taxon>Dothideomycetes</taxon>
        <taxon>Dothideomycetidae</taxon>
        <taxon>Mycosphaerellales</taxon>
        <taxon>Mycosphaerellaceae</taxon>
        <taxon>Fulvia</taxon>
    </lineage>
</organism>
<dbReference type="RefSeq" id="XP_047760079.1">
    <property type="nucleotide sequence ID" value="XM_047903131.1"/>
</dbReference>
<protein>
    <submittedName>
        <fullName evidence="1">Uncharacterized protein</fullName>
    </submittedName>
</protein>
<reference evidence="1" key="1">
    <citation type="submission" date="2021-12" db="EMBL/GenBank/DDBJ databases">
        <authorList>
            <person name="Zaccaron A."/>
            <person name="Stergiopoulos I."/>
        </authorList>
    </citation>
    <scope>NUCLEOTIDE SEQUENCE</scope>
    <source>
        <strain evidence="1">Race5_Kim</strain>
    </source>
</reference>
<dbReference type="KEGG" id="ffu:CLAFUR5_03983"/>
<reference evidence="1" key="2">
    <citation type="journal article" date="2022" name="Microb. Genom.">
        <title>A chromosome-scale genome assembly of the tomato pathogen Cladosporium fulvum reveals a compartmentalized genome architecture and the presence of a dispensable chromosome.</title>
        <authorList>
            <person name="Zaccaron A.Z."/>
            <person name="Chen L.H."/>
            <person name="Samaras A."/>
            <person name="Stergiopoulos I."/>
        </authorList>
    </citation>
    <scope>NUCLEOTIDE SEQUENCE</scope>
    <source>
        <strain evidence="1">Race5_Kim</strain>
    </source>
</reference>
<proteinExistence type="predicted"/>
<evidence type="ECO:0000313" key="1">
    <source>
        <dbReference type="EMBL" id="UJO15713.1"/>
    </source>
</evidence>
<accession>A0A9Q8LFI1</accession>
<dbReference type="OrthoDB" id="10563553at2759"/>
<gene>
    <name evidence="1" type="ORF">CLAFUR5_03983</name>
</gene>
<name>A0A9Q8LFI1_PASFU</name>
<dbReference type="EMBL" id="CP090166">
    <property type="protein sequence ID" value="UJO15713.1"/>
    <property type="molecule type" value="Genomic_DNA"/>
</dbReference>
<sequence>MALSQTTMSIKFTMFQELDNYHQAFERARCFEDDDEFFPGPLEETRVTQVTAGASKSLNGDAAPFTPNGLFHHREEIQRSFEQC</sequence>
<dbReference type="AlphaFoldDB" id="A0A9Q8LFI1"/>
<evidence type="ECO:0000313" key="2">
    <source>
        <dbReference type="Proteomes" id="UP000756132"/>
    </source>
</evidence>